<organism evidence="1 2">
    <name type="scientific">Vibrio mangrovi</name>
    <dbReference type="NCBI Taxonomy" id="474394"/>
    <lineage>
        <taxon>Bacteria</taxon>
        <taxon>Pseudomonadati</taxon>
        <taxon>Pseudomonadota</taxon>
        <taxon>Gammaproteobacteria</taxon>
        <taxon>Vibrionales</taxon>
        <taxon>Vibrionaceae</taxon>
        <taxon>Vibrio</taxon>
    </lineage>
</organism>
<evidence type="ECO:0000313" key="1">
    <source>
        <dbReference type="EMBL" id="MDW6001829.1"/>
    </source>
</evidence>
<dbReference type="RefSeq" id="WP_200807685.1">
    <property type="nucleotide sequence ID" value="NZ_AP024883.1"/>
</dbReference>
<evidence type="ECO:0000313" key="2">
    <source>
        <dbReference type="Proteomes" id="UP001283366"/>
    </source>
</evidence>
<comment type="caution">
    <text evidence="1">The sequence shown here is derived from an EMBL/GenBank/DDBJ whole genome shotgun (WGS) entry which is preliminary data.</text>
</comment>
<accession>A0ABU4I1U3</accession>
<dbReference type="SUPFAM" id="SSF54593">
    <property type="entry name" value="Glyoxalase/Bleomycin resistance protein/Dihydroxybiphenyl dioxygenase"/>
    <property type="match status" value="1"/>
</dbReference>
<protein>
    <recommendedName>
        <fullName evidence="3">Glyoxalase-like domain-containing protein</fullName>
    </recommendedName>
</protein>
<dbReference type="Proteomes" id="UP001283366">
    <property type="component" value="Unassembled WGS sequence"/>
</dbReference>
<reference evidence="1 2" key="1">
    <citation type="submission" date="2023-11" db="EMBL/GenBank/DDBJ databases">
        <title>Plant-associative lifestyle of Vibrio porteresiae and its evolutionary dynamics.</title>
        <authorList>
            <person name="Rameshkumar N."/>
            <person name="Kirti K."/>
        </authorList>
    </citation>
    <scope>NUCLEOTIDE SEQUENCE [LARGE SCALE GENOMIC DNA]</scope>
    <source>
        <strain evidence="1 2">MSSRF38</strain>
    </source>
</reference>
<gene>
    <name evidence="1" type="ORF">SBX37_02825</name>
</gene>
<dbReference type="EMBL" id="JAWRCO010000001">
    <property type="protein sequence ID" value="MDW6001829.1"/>
    <property type="molecule type" value="Genomic_DNA"/>
</dbReference>
<evidence type="ECO:0008006" key="3">
    <source>
        <dbReference type="Google" id="ProtNLM"/>
    </source>
</evidence>
<proteinExistence type="predicted"/>
<sequence>MEKEKEEKQSMFEIDHLMIEVDNPADVANQVAERLGLPLAWPLVEKDEYISVGVNFGDINLEFINFKVRFGIQGTAFEGFSGIAFKVDDSLEQSIEKLNISELKHRIGETTPAYTTIPIEEDLIFPTFFLVKYHFETSGWTNRLKKEFSDYRGGKFHIGPFKSLSINYDIPDHLANQFPIYSGNKNQLIFESRTGKSTVISDLIDHLEIVIS</sequence>
<keyword evidence="2" id="KW-1185">Reference proteome</keyword>
<name>A0ABU4I1U3_9VIBR</name>
<dbReference type="InterPro" id="IPR029068">
    <property type="entry name" value="Glyas_Bleomycin-R_OHBP_Dase"/>
</dbReference>